<dbReference type="InterPro" id="IPR059153">
    <property type="entry name" value="NSD_PHD-1st"/>
</dbReference>
<dbReference type="Pfam" id="PF23209">
    <property type="entry name" value="IDM1_C"/>
    <property type="match status" value="1"/>
</dbReference>
<dbReference type="SMART" id="SM00249">
    <property type="entry name" value="PHD"/>
    <property type="match status" value="2"/>
</dbReference>
<keyword evidence="4" id="KW-0134">Cell wall</keyword>
<feature type="domain" description="PHD-type" evidence="14">
    <location>
        <begin position="616"/>
        <end position="661"/>
    </location>
</feature>
<dbReference type="PANTHER" id="PTHR47025">
    <property type="entry name" value="AUTOIMMUNE REGULATOR"/>
    <property type="match status" value="1"/>
</dbReference>
<dbReference type="InterPro" id="IPR033131">
    <property type="entry name" value="Pectinesterase_Asp_AS"/>
</dbReference>
<name>A0A6A6KP78_HEVBR</name>
<dbReference type="SUPFAM" id="SSF57903">
    <property type="entry name" value="FYVE/PHD zinc finger"/>
    <property type="match status" value="2"/>
</dbReference>
<evidence type="ECO:0000256" key="5">
    <source>
        <dbReference type="ARBA" id="ARBA00022723"/>
    </source>
</evidence>
<proteinExistence type="predicted"/>
<dbReference type="InterPro" id="IPR032308">
    <property type="entry name" value="TDBD"/>
</dbReference>
<dbReference type="GO" id="GO:0042393">
    <property type="term" value="F:histone binding"/>
    <property type="evidence" value="ECO:0007669"/>
    <property type="project" value="TreeGrafter"/>
</dbReference>
<evidence type="ECO:0000256" key="11">
    <source>
        <dbReference type="PROSITE-ProRule" id="PRU00146"/>
    </source>
</evidence>
<evidence type="ECO:0000256" key="3">
    <source>
        <dbReference type="ARBA" id="ARBA00005184"/>
    </source>
</evidence>
<keyword evidence="5" id="KW-0479">Metal-binding</keyword>
<dbReference type="InterPro" id="IPR001965">
    <property type="entry name" value="Znf_PHD"/>
</dbReference>
<dbReference type="PROSITE" id="PS01359">
    <property type="entry name" value="ZF_PHD_1"/>
    <property type="match status" value="1"/>
</dbReference>
<dbReference type="PANTHER" id="PTHR47025:SF28">
    <property type="entry name" value="ACYL-COA N-ACYLTRANSFERASE WITH RING_FYVE_PHD-TYPE ZINC FINGER DOMAIN-CONTAINING PROTEIN"/>
    <property type="match status" value="1"/>
</dbReference>
<reference evidence="15 16" key="1">
    <citation type="journal article" date="2020" name="Mol. Plant">
        <title>The Chromosome-Based Rubber Tree Genome Provides New Insights into Spurge Genome Evolution and Rubber Biosynthesis.</title>
        <authorList>
            <person name="Liu J."/>
            <person name="Shi C."/>
            <person name="Shi C.C."/>
            <person name="Li W."/>
            <person name="Zhang Q.J."/>
            <person name="Zhang Y."/>
            <person name="Li K."/>
            <person name="Lu H.F."/>
            <person name="Shi C."/>
            <person name="Zhu S.T."/>
            <person name="Xiao Z.Y."/>
            <person name="Nan H."/>
            <person name="Yue Y."/>
            <person name="Zhu X.G."/>
            <person name="Wu Y."/>
            <person name="Hong X.N."/>
            <person name="Fan G.Y."/>
            <person name="Tong Y."/>
            <person name="Zhang D."/>
            <person name="Mao C.L."/>
            <person name="Liu Y.L."/>
            <person name="Hao S.J."/>
            <person name="Liu W.Q."/>
            <person name="Lv M.Q."/>
            <person name="Zhang H.B."/>
            <person name="Liu Y."/>
            <person name="Hu-Tang G.R."/>
            <person name="Wang J.P."/>
            <person name="Wang J.H."/>
            <person name="Sun Y.H."/>
            <person name="Ni S.B."/>
            <person name="Chen W.B."/>
            <person name="Zhang X.C."/>
            <person name="Jiao Y.N."/>
            <person name="Eichler E.E."/>
            <person name="Li G.H."/>
            <person name="Liu X."/>
            <person name="Gao L.Z."/>
        </authorList>
    </citation>
    <scope>NUCLEOTIDE SEQUENCE [LARGE SCALE GENOMIC DNA]</scope>
    <source>
        <strain evidence="16">cv. GT1</strain>
        <tissue evidence="15">Leaf</tissue>
    </source>
</reference>
<dbReference type="InterPro" id="IPR012334">
    <property type="entry name" value="Pectin_lyas_fold"/>
</dbReference>
<evidence type="ECO:0000313" key="16">
    <source>
        <dbReference type="Proteomes" id="UP000467840"/>
    </source>
</evidence>
<dbReference type="Proteomes" id="UP000467840">
    <property type="component" value="Chromosome 8"/>
</dbReference>
<dbReference type="Pfam" id="PF01095">
    <property type="entry name" value="Pectinesterase"/>
    <property type="match status" value="1"/>
</dbReference>
<evidence type="ECO:0000313" key="15">
    <source>
        <dbReference type="EMBL" id="KAF2289833.1"/>
    </source>
</evidence>
<keyword evidence="10" id="KW-0539">Nucleus</keyword>
<dbReference type="InterPro" id="IPR019786">
    <property type="entry name" value="Zinc_finger_PHD-type_CS"/>
</dbReference>
<evidence type="ECO:0000256" key="12">
    <source>
        <dbReference type="PROSITE-ProRule" id="PRU10040"/>
    </source>
</evidence>
<dbReference type="InterPro" id="IPR011050">
    <property type="entry name" value="Pectin_lyase_fold/virulence"/>
</dbReference>
<dbReference type="UniPathway" id="UPA00545">
    <property type="reaction ID" value="UER00823"/>
</dbReference>
<keyword evidence="16" id="KW-1185">Reference proteome</keyword>
<dbReference type="SUPFAM" id="SSF55729">
    <property type="entry name" value="Acyl-CoA N-acyltransferases (Nat)"/>
    <property type="match status" value="1"/>
</dbReference>
<comment type="subcellular location">
    <subcellularLocation>
        <location evidence="1">Nucleus</location>
    </subcellularLocation>
    <subcellularLocation>
        <location evidence="2">Secreted</location>
        <location evidence="2">Cell wall</location>
    </subcellularLocation>
</comment>
<keyword evidence="7" id="KW-0378">Hydrolase</keyword>
<dbReference type="CDD" id="cd15539">
    <property type="entry name" value="PHD1_AIRE"/>
    <property type="match status" value="1"/>
</dbReference>
<dbReference type="PROSITE" id="PS00503">
    <property type="entry name" value="PECTINESTERASE_2"/>
    <property type="match status" value="1"/>
</dbReference>
<dbReference type="GO" id="GO:0030599">
    <property type="term" value="F:pectinesterase activity"/>
    <property type="evidence" value="ECO:0007669"/>
    <property type="project" value="InterPro"/>
</dbReference>
<accession>A0A6A6KP78</accession>
<evidence type="ECO:0000256" key="6">
    <source>
        <dbReference type="ARBA" id="ARBA00022771"/>
    </source>
</evidence>
<dbReference type="InterPro" id="IPR011011">
    <property type="entry name" value="Znf_FYVE_PHD"/>
</dbReference>
<keyword evidence="8" id="KW-0862">Zinc</keyword>
<feature type="region of interest" description="Disordered" evidence="13">
    <location>
        <begin position="415"/>
        <end position="442"/>
    </location>
</feature>
<evidence type="ECO:0000256" key="2">
    <source>
        <dbReference type="ARBA" id="ARBA00004191"/>
    </source>
</evidence>
<evidence type="ECO:0000256" key="9">
    <source>
        <dbReference type="ARBA" id="ARBA00023085"/>
    </source>
</evidence>
<dbReference type="InterPro" id="IPR000070">
    <property type="entry name" value="Pectinesterase_cat"/>
</dbReference>
<dbReference type="PROSITE" id="PS50016">
    <property type="entry name" value="ZF_PHD_2"/>
    <property type="match status" value="1"/>
</dbReference>
<dbReference type="GO" id="GO:0000977">
    <property type="term" value="F:RNA polymerase II transcription regulatory region sequence-specific DNA binding"/>
    <property type="evidence" value="ECO:0007669"/>
    <property type="project" value="TreeGrafter"/>
</dbReference>
<dbReference type="InterPro" id="IPR056511">
    <property type="entry name" value="IDM1_C"/>
</dbReference>
<dbReference type="InterPro" id="IPR013083">
    <property type="entry name" value="Znf_RING/FYVE/PHD"/>
</dbReference>
<keyword evidence="9" id="KW-0063">Aspartyl esterase</keyword>
<dbReference type="Pfam" id="PF16135">
    <property type="entry name" value="TDBD"/>
    <property type="match status" value="2"/>
</dbReference>
<evidence type="ECO:0000256" key="1">
    <source>
        <dbReference type="ARBA" id="ARBA00004123"/>
    </source>
</evidence>
<dbReference type="GO" id="GO:0003682">
    <property type="term" value="F:chromatin binding"/>
    <property type="evidence" value="ECO:0007669"/>
    <property type="project" value="TreeGrafter"/>
</dbReference>
<dbReference type="GO" id="GO:0042545">
    <property type="term" value="P:cell wall modification"/>
    <property type="evidence" value="ECO:0007669"/>
    <property type="project" value="InterPro"/>
</dbReference>
<comment type="caution">
    <text evidence="15">The sequence shown here is derived from an EMBL/GenBank/DDBJ whole genome shotgun (WGS) entry which is preliminary data.</text>
</comment>
<evidence type="ECO:0000256" key="4">
    <source>
        <dbReference type="ARBA" id="ARBA00022512"/>
    </source>
</evidence>
<dbReference type="InterPro" id="IPR016181">
    <property type="entry name" value="Acyl_CoA_acyltransferase"/>
</dbReference>
<dbReference type="Pfam" id="PF23011">
    <property type="entry name" value="PHD-1st_NSD"/>
    <property type="match status" value="1"/>
</dbReference>
<dbReference type="GO" id="GO:0008270">
    <property type="term" value="F:zinc ion binding"/>
    <property type="evidence" value="ECO:0007669"/>
    <property type="project" value="UniProtKB-KW"/>
</dbReference>
<comment type="pathway">
    <text evidence="3">Glycan metabolism; pectin degradation; 2-dehydro-3-deoxy-D-gluconate from pectin: step 1/5.</text>
</comment>
<keyword evidence="4" id="KW-0964">Secreted</keyword>
<dbReference type="GO" id="GO:0005634">
    <property type="term" value="C:nucleus"/>
    <property type="evidence" value="ECO:0007669"/>
    <property type="project" value="UniProtKB-SubCell"/>
</dbReference>
<dbReference type="InterPro" id="IPR019787">
    <property type="entry name" value="Znf_PHD-finger"/>
</dbReference>
<feature type="active site" evidence="12">
    <location>
        <position position="1162"/>
    </location>
</feature>
<sequence length="1310" mass="145326">MKGELASVVGVQSQHAGLLGLNHGVPIDTQSQPEASEDVNCKRFKVAKVNGFIVYSRVKRSRASECDKISEDVQNKRINTLEEPQLDVTNGINTSFDEDRKRRVVETVIQKNQAVVGTVSRPALDVRRDQSFCNVELRVYKDEPISEPRPIPVKKVGSKRVQKLVAEGTEVKTNKLRRLTRSTLNFKVEPVEVKVNGLEAIDSEMFSKVDVEMIAEGSALTPPKKNLELKMSKKIALDNVPMTVKELFETGLLEGVPVVYMGGKKFQAFCLRGTIKDVGILCSCSFCKGRRVIPPSQFEIHAINQYRRAAQYICFENGKSLLDVLNACRASPLDSLEATIQNAISGLPKEKTFTCKRCKGTYPTICVGKIGPLCDSCVESKESNGSPACETGIKASLAEPVLSVESSGSASVSTLSQDNTLRKITRKSSKPDLNSKLSRSAPVRVSSRKKRELKIITKSSEPEIILKSSKNASLHLFSRKRRQKKITLRTSKPATVTKSLKIASAGVSSQNKCQWRITTKDQRLHKLVFEEGGLPDGTEVAYYARGQKLLLGYKKGFGILCCCCNCEVSPSTFEAHAGWATRKKPYAYIYTSNGVSLHELAISLSKGRKYSAKDNDDLCIVCADGGSLVLCDGCPRAFHKGCASLSSIPRGKWFCQFCENMFQREKFVEHNVNAVAAGRVSGVDPIEQITKRCIRIVKNIEAELSGCVLCRGYDFSRSGFGPRTIILCDQCEKEFHVGCLRSHKMANLKELPKGKWFCCLDCGRIHSTLQKLLVQESEKLPISLLNVIKKKNEEKGLETINDIDVRWRLLSGKIVSPETKVLLSQALTIFQECFDPIVDTTGRDLIPLMVYGKNSTGQDYGGMYCAVLVVNSFVVSAGILRIFGQEVAELPLVATSNGNHGKGYFQLLFSCIEKLLAFLNVQSLVLPAAEEAESIWTDKFGFQKIKPDQLFILRRVFKQTGLEDDLSRILSRHHRHHRKKHKCDRNSWKSRIIYRYRRLIYHYKVFCVLTVDMKGCGNFSSVQKAVDVAPDFSPSPTLIIIDSGTYREKVTVHTNKTNIIFQGQSYLSTAIEWNDTANSTGGTVYSASVAIFALNFTAYNISFKNASPSPSPGEVGGQAVALRIAGDQAAFYGCGFYGAQDTLHDDRGRHYFRECFIQGSIDFIFGNAKSLFEGCIINSIAKPPTAGVSGSITAQARQSMSEQTGFSFVSCALMEVGKYGLVELGVHATVVFSKTYMPMLTVFFGEYECYGPGANYAFRVAYGKQLSEYEASPYMNISYIDGNQWLHLQNPIAIFPDDDDDGHQEFIHTF</sequence>
<evidence type="ECO:0000256" key="10">
    <source>
        <dbReference type="ARBA" id="ARBA00023242"/>
    </source>
</evidence>
<dbReference type="GO" id="GO:0045490">
    <property type="term" value="P:pectin catabolic process"/>
    <property type="evidence" value="ECO:0007669"/>
    <property type="project" value="UniProtKB-UniPathway"/>
</dbReference>
<dbReference type="GO" id="GO:0045944">
    <property type="term" value="P:positive regulation of transcription by RNA polymerase II"/>
    <property type="evidence" value="ECO:0007669"/>
    <property type="project" value="TreeGrafter"/>
</dbReference>
<dbReference type="EMBL" id="JAAGAX010000016">
    <property type="protein sequence ID" value="KAF2289833.1"/>
    <property type="molecule type" value="Genomic_DNA"/>
</dbReference>
<evidence type="ECO:0000259" key="14">
    <source>
        <dbReference type="PROSITE" id="PS50016"/>
    </source>
</evidence>
<evidence type="ECO:0000256" key="13">
    <source>
        <dbReference type="SAM" id="MobiDB-lite"/>
    </source>
</evidence>
<protein>
    <recommendedName>
        <fullName evidence="14">PHD-type domain-containing protein</fullName>
    </recommendedName>
</protein>
<evidence type="ECO:0000256" key="8">
    <source>
        <dbReference type="ARBA" id="ARBA00022833"/>
    </source>
</evidence>
<dbReference type="Gene3D" id="2.160.20.10">
    <property type="entry name" value="Single-stranded right-handed beta-helix, Pectin lyase-like"/>
    <property type="match status" value="1"/>
</dbReference>
<evidence type="ECO:0000256" key="7">
    <source>
        <dbReference type="ARBA" id="ARBA00022801"/>
    </source>
</evidence>
<dbReference type="Gene3D" id="3.30.40.10">
    <property type="entry name" value="Zinc/RING finger domain, C3HC4 (zinc finger)"/>
    <property type="match status" value="2"/>
</dbReference>
<keyword evidence="6 11" id="KW-0863">Zinc-finger</keyword>
<organism evidence="15 16">
    <name type="scientific">Hevea brasiliensis</name>
    <name type="common">Para rubber tree</name>
    <name type="synonym">Siphonia brasiliensis</name>
    <dbReference type="NCBI Taxonomy" id="3981"/>
    <lineage>
        <taxon>Eukaryota</taxon>
        <taxon>Viridiplantae</taxon>
        <taxon>Streptophyta</taxon>
        <taxon>Embryophyta</taxon>
        <taxon>Tracheophyta</taxon>
        <taxon>Spermatophyta</taxon>
        <taxon>Magnoliopsida</taxon>
        <taxon>eudicotyledons</taxon>
        <taxon>Gunneridae</taxon>
        <taxon>Pentapetalae</taxon>
        <taxon>rosids</taxon>
        <taxon>fabids</taxon>
        <taxon>Malpighiales</taxon>
        <taxon>Euphorbiaceae</taxon>
        <taxon>Crotonoideae</taxon>
        <taxon>Micrandreae</taxon>
        <taxon>Hevea</taxon>
    </lineage>
</organism>
<dbReference type="SUPFAM" id="SSF51126">
    <property type="entry name" value="Pectin lyase-like"/>
    <property type="match status" value="1"/>
</dbReference>
<gene>
    <name evidence="15" type="ORF">GH714_038853</name>
</gene>
<dbReference type="FunFam" id="3.30.40.10:FF:000494">
    <property type="entry name" value="Acyl-CoA N-acyltransferase with RING/FYVE/PHD-type zinc finger domain"/>
    <property type="match status" value="1"/>
</dbReference>